<keyword evidence="4" id="KW-1185">Reference proteome</keyword>
<keyword evidence="1" id="KW-1133">Transmembrane helix</keyword>
<accession>D2RUL5</accession>
<evidence type="ECO:0000313" key="4">
    <source>
        <dbReference type="Proteomes" id="UP000001903"/>
    </source>
</evidence>
<feature type="domain" description="DUF7577" evidence="2">
    <location>
        <begin position="75"/>
        <end position="100"/>
    </location>
</feature>
<proteinExistence type="predicted"/>
<dbReference type="OrthoDB" id="205136at2157"/>
<keyword evidence="1" id="KW-0472">Membrane</keyword>
<dbReference type="HOGENOM" id="CLU_179749_0_0_2"/>
<dbReference type="AlphaFoldDB" id="D2RUL5"/>
<evidence type="ECO:0000256" key="1">
    <source>
        <dbReference type="SAM" id="Phobius"/>
    </source>
</evidence>
<dbReference type="RefSeq" id="WP_012943470.1">
    <property type="nucleotide sequence ID" value="NC_013743.1"/>
</dbReference>
<gene>
    <name evidence="3" type="ordered locus">Htur_2307</name>
</gene>
<dbReference type="Proteomes" id="UP000001903">
    <property type="component" value="Chromosome"/>
</dbReference>
<protein>
    <recommendedName>
        <fullName evidence="2">DUF7577 domain-containing protein</fullName>
    </recommendedName>
</protein>
<dbReference type="KEGG" id="htu:Htur_2307"/>
<dbReference type="eggNOG" id="arCOG04741">
    <property type="taxonomic scope" value="Archaea"/>
</dbReference>
<reference evidence="3 4" key="1">
    <citation type="journal article" date="2010" name="Stand. Genomic Sci.">
        <title>Complete genome sequence of Haloterrigena turkmenica type strain (4k).</title>
        <authorList>
            <person name="Saunders E."/>
            <person name="Tindall B.J."/>
            <person name="Fahnrich R."/>
            <person name="Lapidus A."/>
            <person name="Copeland A."/>
            <person name="Del Rio T.G."/>
            <person name="Lucas S."/>
            <person name="Chen F."/>
            <person name="Tice H."/>
            <person name="Cheng J.F."/>
            <person name="Han C."/>
            <person name="Detter J.C."/>
            <person name="Bruce D."/>
            <person name="Goodwin L."/>
            <person name="Chain P."/>
            <person name="Pitluck S."/>
            <person name="Pati A."/>
            <person name="Ivanova N."/>
            <person name="Mavromatis K."/>
            <person name="Chen A."/>
            <person name="Palaniappan K."/>
            <person name="Land M."/>
            <person name="Hauser L."/>
            <person name="Chang Y.J."/>
            <person name="Jeffries C.D."/>
            <person name="Brettin T."/>
            <person name="Rohde M."/>
            <person name="Goker M."/>
            <person name="Bristow J."/>
            <person name="Eisen J.A."/>
            <person name="Markowitz V."/>
            <person name="Hugenholtz P."/>
            <person name="Klenk H.P."/>
            <person name="Kyrpides N.C."/>
        </authorList>
    </citation>
    <scope>NUCLEOTIDE SEQUENCE [LARGE SCALE GENOMIC DNA]</scope>
    <source>
        <strain evidence="4">ATCC 51198 / DSM 5511 / JCM 9101 / NCIMB 13204 / VKM B-1734 / 4k</strain>
    </source>
</reference>
<keyword evidence="1" id="KW-0812">Transmembrane</keyword>
<sequence>MADIGTLELVGRLAVAAFVMIAPTLLFLGLVRGLEKLRDDAFIDRWLQEQGHEIEDDVLTVLASGIGIEPETDSSHRCPVCGNPNASSARYCHECLARLPS</sequence>
<evidence type="ECO:0000259" key="2">
    <source>
        <dbReference type="Pfam" id="PF24463"/>
    </source>
</evidence>
<dbReference type="GeneID" id="8742913"/>
<organism evidence="3 4">
    <name type="scientific">Haloterrigena turkmenica (strain ATCC 51198 / DSM 5511 / JCM 9101 / NCIMB 13204 / VKM B-1734 / 4k)</name>
    <name type="common">Halococcus turkmenicus</name>
    <dbReference type="NCBI Taxonomy" id="543526"/>
    <lineage>
        <taxon>Archaea</taxon>
        <taxon>Methanobacteriati</taxon>
        <taxon>Methanobacteriota</taxon>
        <taxon>Stenosarchaea group</taxon>
        <taxon>Halobacteria</taxon>
        <taxon>Halobacteriales</taxon>
        <taxon>Natrialbaceae</taxon>
        <taxon>Haloterrigena</taxon>
    </lineage>
</organism>
<name>D2RUL5_HALTV</name>
<evidence type="ECO:0000313" key="3">
    <source>
        <dbReference type="EMBL" id="ADB61187.1"/>
    </source>
</evidence>
<dbReference type="InterPro" id="IPR055999">
    <property type="entry name" value="DUF7577"/>
</dbReference>
<feature type="transmembrane region" description="Helical" evidence="1">
    <location>
        <begin position="12"/>
        <end position="31"/>
    </location>
</feature>
<dbReference type="Pfam" id="PF24463">
    <property type="entry name" value="DUF7577"/>
    <property type="match status" value="1"/>
</dbReference>
<dbReference type="EMBL" id="CP001860">
    <property type="protein sequence ID" value="ADB61187.1"/>
    <property type="molecule type" value="Genomic_DNA"/>
</dbReference>